<dbReference type="InterPro" id="IPR025447">
    <property type="entry name" value="DUF4192"/>
</dbReference>
<evidence type="ECO:0000313" key="2">
    <source>
        <dbReference type="Proteomes" id="UP001165124"/>
    </source>
</evidence>
<dbReference type="Pfam" id="PF13830">
    <property type="entry name" value="DUF4192"/>
    <property type="match status" value="1"/>
</dbReference>
<evidence type="ECO:0000313" key="1">
    <source>
        <dbReference type="EMBL" id="GLW66601.1"/>
    </source>
</evidence>
<gene>
    <name evidence="1" type="ORF">Arub01_48450</name>
</gene>
<dbReference type="Proteomes" id="UP001165124">
    <property type="component" value="Unassembled WGS sequence"/>
</dbReference>
<dbReference type="EMBL" id="BSRZ01000016">
    <property type="protein sequence ID" value="GLW66601.1"/>
    <property type="molecule type" value="Genomic_DNA"/>
</dbReference>
<keyword evidence="2" id="KW-1185">Reference proteome</keyword>
<organism evidence="1 2">
    <name type="scientific">Actinomadura rubrobrunea</name>
    <dbReference type="NCBI Taxonomy" id="115335"/>
    <lineage>
        <taxon>Bacteria</taxon>
        <taxon>Bacillati</taxon>
        <taxon>Actinomycetota</taxon>
        <taxon>Actinomycetes</taxon>
        <taxon>Streptosporangiales</taxon>
        <taxon>Thermomonosporaceae</taxon>
        <taxon>Actinomadura</taxon>
    </lineage>
</organism>
<comment type="caution">
    <text evidence="1">The sequence shown here is derived from an EMBL/GenBank/DDBJ whole genome shotgun (WGS) entry which is preliminary data.</text>
</comment>
<dbReference type="AlphaFoldDB" id="A0A9W6UWE1"/>
<name>A0A9W6UWE1_9ACTN</name>
<proteinExistence type="predicted"/>
<evidence type="ECO:0008006" key="3">
    <source>
        <dbReference type="Google" id="ProtNLM"/>
    </source>
</evidence>
<protein>
    <recommendedName>
        <fullName evidence="3">DUF4192 domain-containing protein</fullName>
    </recommendedName>
</protein>
<reference evidence="1" key="1">
    <citation type="submission" date="2023-02" db="EMBL/GenBank/DDBJ databases">
        <title>Actinomadura rubrobrunea NBRC 14622.</title>
        <authorList>
            <person name="Ichikawa N."/>
            <person name="Sato H."/>
            <person name="Tonouchi N."/>
        </authorList>
    </citation>
    <scope>NUCLEOTIDE SEQUENCE</scope>
    <source>
        <strain evidence="1">NBRC 14622</strain>
    </source>
</reference>
<sequence>MSTIRDRPVAERVEAANLDCMTDTTTGPLVIRSPQDAIAAVPYLLGFHPADSLVAVGFDGPHSTCALRLDLPAHRVSCERTADVLSRNGFRRALVLGYGPADAVAPAVADVWEELTGKGLEVVEALRVADGRWWSLTCVDSRCCPPEGRPYDITASAVAAQAVLAGHVALPGREHLARSVAPLEGAVRAAMREATDRAERRLLAWAREGLSPARIRSRMVEEGVALLTDLSSRERPPDEDDVAWLGVLLTSMRVRDEAWVRIDEAAPGADIEFWRHVLRRVEEPYVPAPACLLAFAAFIAGDGGLANVALDRAARADPDYTMAALLRDIIAAGVPPSKARLGMTPEDLARAYADPDDPDP</sequence>
<accession>A0A9W6UWE1</accession>